<accession>A0A2I0TCV7</accession>
<evidence type="ECO:0000313" key="3">
    <source>
        <dbReference type="Proteomes" id="UP000233556"/>
    </source>
</evidence>
<dbReference type="Proteomes" id="UP000233556">
    <property type="component" value="Unassembled WGS sequence"/>
</dbReference>
<gene>
    <name evidence="2" type="ORF">llap_18094</name>
</gene>
<dbReference type="EMBL" id="KZ512544">
    <property type="protein sequence ID" value="PKU31602.1"/>
    <property type="molecule type" value="Genomic_DNA"/>
</dbReference>
<evidence type="ECO:0000313" key="2">
    <source>
        <dbReference type="EMBL" id="PKU31602.1"/>
    </source>
</evidence>
<dbReference type="PANTHER" id="PTHR33332">
    <property type="entry name" value="REVERSE TRANSCRIPTASE DOMAIN-CONTAINING PROTEIN"/>
    <property type="match status" value="1"/>
</dbReference>
<protein>
    <submittedName>
        <fullName evidence="2">Uncharacterized protein</fullName>
    </submittedName>
</protein>
<feature type="region of interest" description="Disordered" evidence="1">
    <location>
        <begin position="1"/>
        <end position="22"/>
    </location>
</feature>
<sequence>MLAEAAEQHQQVKAASSPPLSPSLHQVHLYNKFLNRLERWGHANLMKFNQAKCKVPQLGHGNPQHKYRAGREWTESSPEEKGVGGREARHEPATCAGSPESPPHPGLHPQQGEWGILPLCSALGRPHLEHCVQLWSPQHKKDMDLLEEVQRRP</sequence>
<reference evidence="3" key="2">
    <citation type="submission" date="2017-12" db="EMBL/GenBank/DDBJ databases">
        <title>Genome sequence of the Bar-tailed Godwit (Limosa lapponica baueri).</title>
        <authorList>
            <person name="Lima N.C.B."/>
            <person name="Parody-Merino A.M."/>
            <person name="Battley P.F."/>
            <person name="Fidler A.E."/>
            <person name="Prosdocimi F."/>
        </authorList>
    </citation>
    <scope>NUCLEOTIDE SEQUENCE [LARGE SCALE GENOMIC DNA]</scope>
</reference>
<keyword evidence="3" id="KW-1185">Reference proteome</keyword>
<organism evidence="2 3">
    <name type="scientific">Limosa lapponica baueri</name>
    <dbReference type="NCBI Taxonomy" id="1758121"/>
    <lineage>
        <taxon>Eukaryota</taxon>
        <taxon>Metazoa</taxon>
        <taxon>Chordata</taxon>
        <taxon>Craniata</taxon>
        <taxon>Vertebrata</taxon>
        <taxon>Euteleostomi</taxon>
        <taxon>Archelosauria</taxon>
        <taxon>Archosauria</taxon>
        <taxon>Dinosauria</taxon>
        <taxon>Saurischia</taxon>
        <taxon>Theropoda</taxon>
        <taxon>Coelurosauria</taxon>
        <taxon>Aves</taxon>
        <taxon>Neognathae</taxon>
        <taxon>Neoaves</taxon>
        <taxon>Charadriiformes</taxon>
        <taxon>Scolopacidae</taxon>
        <taxon>Limosa</taxon>
    </lineage>
</organism>
<dbReference type="OrthoDB" id="9036313at2759"/>
<proteinExistence type="predicted"/>
<name>A0A2I0TCV7_LIMLA</name>
<feature type="compositionally biased region" description="Basic and acidic residues" evidence="1">
    <location>
        <begin position="69"/>
        <end position="92"/>
    </location>
</feature>
<feature type="region of interest" description="Disordered" evidence="1">
    <location>
        <begin position="55"/>
        <end position="112"/>
    </location>
</feature>
<reference evidence="3" key="1">
    <citation type="submission" date="2017-11" db="EMBL/GenBank/DDBJ databases">
        <authorList>
            <person name="Lima N.C."/>
            <person name="Parody-Merino A.M."/>
            <person name="Battley P.F."/>
            <person name="Fidler A.E."/>
            <person name="Prosdocimi F."/>
        </authorList>
    </citation>
    <scope>NUCLEOTIDE SEQUENCE [LARGE SCALE GENOMIC DNA]</scope>
</reference>
<dbReference type="AlphaFoldDB" id="A0A2I0TCV7"/>
<evidence type="ECO:0000256" key="1">
    <source>
        <dbReference type="SAM" id="MobiDB-lite"/>
    </source>
</evidence>